<dbReference type="InterPro" id="IPR000073">
    <property type="entry name" value="AB_hydrolase_1"/>
</dbReference>
<gene>
    <name evidence="7" type="ORF">SAMN00777080_1292</name>
</gene>
<dbReference type="Gene3D" id="3.40.50.1820">
    <property type="entry name" value="alpha/beta hydrolase"/>
    <property type="match status" value="1"/>
</dbReference>
<dbReference type="InterPro" id="IPR050266">
    <property type="entry name" value="AB_hydrolase_sf"/>
</dbReference>
<proteinExistence type="inferred from homology"/>
<dbReference type="OrthoDB" id="9796770at2"/>
<evidence type="ECO:0000256" key="1">
    <source>
        <dbReference type="ARBA" id="ARBA00010088"/>
    </source>
</evidence>
<dbReference type="InterPro" id="IPR005945">
    <property type="entry name" value="Pro_imino_pep"/>
</dbReference>
<evidence type="ECO:0000256" key="2">
    <source>
        <dbReference type="ARBA" id="ARBA00022801"/>
    </source>
</evidence>
<keyword evidence="5" id="KW-0732">Signal</keyword>
<evidence type="ECO:0000259" key="6">
    <source>
        <dbReference type="Pfam" id="PF00561"/>
    </source>
</evidence>
<dbReference type="RefSeq" id="WP_084119500.1">
    <property type="nucleotide sequence ID" value="NZ_LT838813.1"/>
</dbReference>
<sequence>MKLSKTPILIMFLLVMSCTNNQIKDISIADSSSYFDYSNSEDQITGGIKMIPIETPKGTFHVWTKRMGNNPKMRLLLLHGGPGATHEIFENFDGYLPHAQIEYIYYDQLESYYSDQPNDSSLWTIEHFVEEVEQVRKALNLTNDNFYLLGQSWGGILAMEYALKYQDNLKGLIISNMMASVPEYNKYAEEVLGPQLPEEVLKEIKEFEAKGDFGNPRYAELVQQHYYTRHVLRKPLEEWPEFINRTFKHLNPNIYIYMQGYSEFGITGNASLKGWDVSARLGELKVPTLMLGGKYDTMDPKYMEWMSTQVQKGRSVTTNGSHISHYDDADGYFSGLIKFIKDVDEGNFN</sequence>
<evidence type="ECO:0000313" key="8">
    <source>
        <dbReference type="Proteomes" id="UP000192333"/>
    </source>
</evidence>
<dbReference type="PROSITE" id="PS51257">
    <property type="entry name" value="PROKAR_LIPOPROTEIN"/>
    <property type="match status" value="1"/>
</dbReference>
<evidence type="ECO:0000256" key="3">
    <source>
        <dbReference type="PIRNR" id="PIRNR005539"/>
    </source>
</evidence>
<keyword evidence="2 3" id="KW-0378">Hydrolase</keyword>
<feature type="domain" description="AB hydrolase-1" evidence="6">
    <location>
        <begin position="75"/>
        <end position="328"/>
    </location>
</feature>
<evidence type="ECO:0000256" key="5">
    <source>
        <dbReference type="SAM" id="SignalP"/>
    </source>
</evidence>
<dbReference type="Pfam" id="PF00561">
    <property type="entry name" value="Abhydrolase_1"/>
    <property type="match status" value="1"/>
</dbReference>
<feature type="active site" description="Proton donor" evidence="4">
    <location>
        <position position="322"/>
    </location>
</feature>
<keyword evidence="8" id="KW-1185">Reference proteome</keyword>
<dbReference type="STRING" id="758820.SAMN00777080_1292"/>
<dbReference type="GO" id="GO:0006508">
    <property type="term" value="P:proteolysis"/>
    <property type="evidence" value="ECO:0007669"/>
    <property type="project" value="InterPro"/>
</dbReference>
<dbReference type="SUPFAM" id="SSF53474">
    <property type="entry name" value="alpha/beta-Hydrolases"/>
    <property type="match status" value="1"/>
</dbReference>
<evidence type="ECO:0000313" key="7">
    <source>
        <dbReference type="EMBL" id="SMD42729.1"/>
    </source>
</evidence>
<comment type="similarity">
    <text evidence="1 3">Belongs to the peptidase S33 family.</text>
</comment>
<feature type="chain" id="PRO_5012709681" evidence="5">
    <location>
        <begin position="22"/>
        <end position="349"/>
    </location>
</feature>
<dbReference type="PANTHER" id="PTHR43798">
    <property type="entry name" value="MONOACYLGLYCEROL LIPASE"/>
    <property type="match status" value="1"/>
</dbReference>
<dbReference type="NCBIfam" id="TIGR01250">
    <property type="entry name" value="pro_imino_pep_2"/>
    <property type="match status" value="1"/>
</dbReference>
<dbReference type="Proteomes" id="UP000192333">
    <property type="component" value="Chromosome I"/>
</dbReference>
<name>A0A1W2H1G1_9BACT</name>
<feature type="active site" description="Nucleophile" evidence="4">
    <location>
        <position position="152"/>
    </location>
</feature>
<feature type="active site" evidence="4">
    <location>
        <position position="296"/>
    </location>
</feature>
<organism evidence="7 8">
    <name type="scientific">Aquiflexum balticum DSM 16537</name>
    <dbReference type="NCBI Taxonomy" id="758820"/>
    <lineage>
        <taxon>Bacteria</taxon>
        <taxon>Pseudomonadati</taxon>
        <taxon>Bacteroidota</taxon>
        <taxon>Cytophagia</taxon>
        <taxon>Cytophagales</taxon>
        <taxon>Cyclobacteriaceae</taxon>
        <taxon>Aquiflexum</taxon>
    </lineage>
</organism>
<dbReference type="EMBL" id="LT838813">
    <property type="protein sequence ID" value="SMD42729.1"/>
    <property type="molecule type" value="Genomic_DNA"/>
</dbReference>
<dbReference type="PRINTS" id="PR00793">
    <property type="entry name" value="PROAMNOPTASE"/>
</dbReference>
<dbReference type="PIRSF" id="PIRSF005539">
    <property type="entry name" value="Pept_S33_TRI_F1"/>
    <property type="match status" value="1"/>
</dbReference>
<reference evidence="8" key="1">
    <citation type="submission" date="2017-04" db="EMBL/GenBank/DDBJ databases">
        <authorList>
            <person name="Varghese N."/>
            <person name="Submissions S."/>
        </authorList>
    </citation>
    <scope>NUCLEOTIDE SEQUENCE [LARGE SCALE GENOMIC DNA]</scope>
    <source>
        <strain evidence="8">DSM 16537</strain>
    </source>
</reference>
<dbReference type="GO" id="GO:0008233">
    <property type="term" value="F:peptidase activity"/>
    <property type="evidence" value="ECO:0007669"/>
    <property type="project" value="InterPro"/>
</dbReference>
<accession>A0A1W2H1G1</accession>
<dbReference type="InterPro" id="IPR029058">
    <property type="entry name" value="AB_hydrolase_fold"/>
</dbReference>
<protein>
    <submittedName>
        <fullName evidence="7">Proline iminopeptidase</fullName>
    </submittedName>
</protein>
<dbReference type="InterPro" id="IPR002410">
    <property type="entry name" value="Peptidase_S33"/>
</dbReference>
<feature type="signal peptide" evidence="5">
    <location>
        <begin position="1"/>
        <end position="21"/>
    </location>
</feature>
<evidence type="ECO:0000256" key="4">
    <source>
        <dbReference type="PIRSR" id="PIRSR005539-1"/>
    </source>
</evidence>
<dbReference type="AlphaFoldDB" id="A0A1W2H1G1"/>